<reference evidence="3" key="1">
    <citation type="submission" date="2016-10" db="EMBL/GenBank/DDBJ databases">
        <authorList>
            <person name="Varghese N."/>
            <person name="Submissions S."/>
        </authorList>
    </citation>
    <scope>NUCLEOTIDE SEQUENCE [LARGE SCALE GENOMIC DNA]</scope>
    <source>
        <strain evidence="3">DSM 17101</strain>
    </source>
</reference>
<dbReference type="EMBL" id="FNJL01000013">
    <property type="protein sequence ID" value="SDP46779.1"/>
    <property type="molecule type" value="Genomic_DNA"/>
</dbReference>
<feature type="transmembrane region" description="Helical" evidence="1">
    <location>
        <begin position="211"/>
        <end position="228"/>
    </location>
</feature>
<accession>A0A1H0SYP9</accession>
<sequence length="238" mass="25418">MHTAASSSPVTFHVPPQSVRWRRLWLALMLLGLALSGAAAAILPVSAGWENGLLEDVQVVVLLAGACMALLAARGYIAGRPLGLAAKGLAMASAPIWCLLAARELSWGAALLPPIGFSAEGPVYSSSVLWYKPAVAPLALLVLAWCAWMLVRSRVLRAVPALLRSPQFAWAELAILLLAATLSTYAEGHLGIPVPSFLQGRAVVVEEWAELFAYLALVAAQWQIFVLLRHAADRREGD</sequence>
<feature type="transmembrane region" description="Helical" evidence="1">
    <location>
        <begin position="168"/>
        <end position="186"/>
    </location>
</feature>
<evidence type="ECO:0000256" key="1">
    <source>
        <dbReference type="SAM" id="Phobius"/>
    </source>
</evidence>
<keyword evidence="1" id="KW-0472">Membrane</keyword>
<gene>
    <name evidence="2" type="ORF">SAMN04489708_113135</name>
</gene>
<keyword evidence="1" id="KW-0812">Transmembrane</keyword>
<name>A0A1H0SYP9_9BURK</name>
<keyword evidence="1" id="KW-1133">Transmembrane helix</keyword>
<evidence type="ECO:0000313" key="2">
    <source>
        <dbReference type="EMBL" id="SDP46779.1"/>
    </source>
</evidence>
<dbReference type="Proteomes" id="UP000199317">
    <property type="component" value="Unassembled WGS sequence"/>
</dbReference>
<evidence type="ECO:0000313" key="3">
    <source>
        <dbReference type="Proteomes" id="UP000199317"/>
    </source>
</evidence>
<dbReference type="AlphaFoldDB" id="A0A1H0SYP9"/>
<organism evidence="2 3">
    <name type="scientific">Paracidovorax cattleyae</name>
    <dbReference type="NCBI Taxonomy" id="80868"/>
    <lineage>
        <taxon>Bacteria</taxon>
        <taxon>Pseudomonadati</taxon>
        <taxon>Pseudomonadota</taxon>
        <taxon>Betaproteobacteria</taxon>
        <taxon>Burkholderiales</taxon>
        <taxon>Comamonadaceae</taxon>
        <taxon>Paracidovorax</taxon>
    </lineage>
</organism>
<dbReference type="RefSeq" id="WP_092834841.1">
    <property type="nucleotide sequence ID" value="NZ_FNJL01000013.1"/>
</dbReference>
<dbReference type="OrthoDB" id="1679451at2"/>
<keyword evidence="3" id="KW-1185">Reference proteome</keyword>
<feature type="transmembrane region" description="Helical" evidence="1">
    <location>
        <begin position="130"/>
        <end position="148"/>
    </location>
</feature>
<protein>
    <submittedName>
        <fullName evidence="2">Uncharacterized protein</fullName>
    </submittedName>
</protein>
<proteinExistence type="predicted"/>
<feature type="transmembrane region" description="Helical" evidence="1">
    <location>
        <begin position="56"/>
        <end position="77"/>
    </location>
</feature>